<feature type="non-terminal residue" evidence="1">
    <location>
        <position position="241"/>
    </location>
</feature>
<evidence type="ECO:0000313" key="1">
    <source>
        <dbReference type="EMBL" id="SVB22949.1"/>
    </source>
</evidence>
<name>A0A382CAS2_9ZZZZ</name>
<protein>
    <recommendedName>
        <fullName evidence="2">Methyltransferase domain-containing protein</fullName>
    </recommendedName>
</protein>
<sequence>MQIHRILKEIQEEAQVRKSQPPHPDSQNLKKIRIQIVKLPPHFFIRAITNLRQNGWRSPLMLYKWVCGIPKWGYPFRFLRDLVLLPKSIHGINDLLESHFIALNQRIDTELWPRHEEQIRIMNSRLIEALNYVKQLDKKIGSPRLESTQNVEQNLEENWLDQFYFDFENHFRGTKEDILKGQSAYLQYLQKSGVNFENKPALDLGCGRGEWLQALKSANIVAKGVDLNQIMIEECLHSGLD</sequence>
<organism evidence="1">
    <name type="scientific">marine metagenome</name>
    <dbReference type="NCBI Taxonomy" id="408172"/>
    <lineage>
        <taxon>unclassified sequences</taxon>
        <taxon>metagenomes</taxon>
        <taxon>ecological metagenomes</taxon>
    </lineage>
</organism>
<dbReference type="InterPro" id="IPR010743">
    <property type="entry name" value="Methionine_synth_MetW"/>
</dbReference>
<dbReference type="Pfam" id="PF07021">
    <property type="entry name" value="MetW"/>
    <property type="match status" value="1"/>
</dbReference>
<evidence type="ECO:0008006" key="2">
    <source>
        <dbReference type="Google" id="ProtNLM"/>
    </source>
</evidence>
<dbReference type="InterPro" id="IPR029063">
    <property type="entry name" value="SAM-dependent_MTases_sf"/>
</dbReference>
<dbReference type="Gene3D" id="3.40.50.150">
    <property type="entry name" value="Vaccinia Virus protein VP39"/>
    <property type="match status" value="1"/>
</dbReference>
<dbReference type="EMBL" id="UINC01033521">
    <property type="protein sequence ID" value="SVB22949.1"/>
    <property type="molecule type" value="Genomic_DNA"/>
</dbReference>
<accession>A0A382CAS2</accession>
<reference evidence="1" key="1">
    <citation type="submission" date="2018-05" db="EMBL/GenBank/DDBJ databases">
        <authorList>
            <person name="Lanie J.A."/>
            <person name="Ng W.-L."/>
            <person name="Kazmierczak K.M."/>
            <person name="Andrzejewski T.M."/>
            <person name="Davidsen T.M."/>
            <person name="Wayne K.J."/>
            <person name="Tettelin H."/>
            <person name="Glass J.I."/>
            <person name="Rusch D."/>
            <person name="Podicherti R."/>
            <person name="Tsui H.-C.T."/>
            <person name="Winkler M.E."/>
        </authorList>
    </citation>
    <scope>NUCLEOTIDE SEQUENCE</scope>
</reference>
<proteinExistence type="predicted"/>
<gene>
    <name evidence="1" type="ORF">METZ01_LOCUS175803</name>
</gene>
<dbReference type="SUPFAM" id="SSF53335">
    <property type="entry name" value="S-adenosyl-L-methionine-dependent methyltransferases"/>
    <property type="match status" value="1"/>
</dbReference>
<dbReference type="AlphaFoldDB" id="A0A382CAS2"/>